<accession>A0A564YRD1</accession>
<proteinExistence type="predicted"/>
<reference evidence="2 3" key="1">
    <citation type="submission" date="2019-07" db="EMBL/GenBank/DDBJ databases">
        <authorList>
            <person name="Jastrzebski P J."/>
            <person name="Paukszto L."/>
            <person name="Jastrzebski P J."/>
        </authorList>
    </citation>
    <scope>NUCLEOTIDE SEQUENCE [LARGE SCALE GENOMIC DNA]</scope>
    <source>
        <strain evidence="2 3">WMS-il1</strain>
    </source>
</reference>
<organism evidence="2 3">
    <name type="scientific">Hymenolepis diminuta</name>
    <name type="common">Rat tapeworm</name>
    <dbReference type="NCBI Taxonomy" id="6216"/>
    <lineage>
        <taxon>Eukaryota</taxon>
        <taxon>Metazoa</taxon>
        <taxon>Spiralia</taxon>
        <taxon>Lophotrochozoa</taxon>
        <taxon>Platyhelminthes</taxon>
        <taxon>Cestoda</taxon>
        <taxon>Eucestoda</taxon>
        <taxon>Cyclophyllidea</taxon>
        <taxon>Hymenolepididae</taxon>
        <taxon>Hymenolepis</taxon>
    </lineage>
</organism>
<protein>
    <submittedName>
        <fullName evidence="2">Uncharacterized protein</fullName>
    </submittedName>
</protein>
<dbReference type="AlphaFoldDB" id="A0A564YRD1"/>
<evidence type="ECO:0000256" key="1">
    <source>
        <dbReference type="SAM" id="SignalP"/>
    </source>
</evidence>
<name>A0A564YRD1_HYMDI</name>
<feature type="signal peptide" evidence="1">
    <location>
        <begin position="1"/>
        <end position="19"/>
    </location>
</feature>
<feature type="chain" id="PRO_5021760665" evidence="1">
    <location>
        <begin position="20"/>
        <end position="74"/>
    </location>
</feature>
<dbReference type="Proteomes" id="UP000321570">
    <property type="component" value="Unassembled WGS sequence"/>
</dbReference>
<keyword evidence="3" id="KW-1185">Reference proteome</keyword>
<sequence>MSIVSAVLLVLFICASAHGKEECSNTTCNGIKCCEGLFCSIFNYCFTCRAKGVFCFSNDHCCSKHCKKPSLVCS</sequence>
<evidence type="ECO:0000313" key="2">
    <source>
        <dbReference type="EMBL" id="VUZ49243.1"/>
    </source>
</evidence>
<gene>
    <name evidence="2" type="ORF">WMSIL1_LOCUS8417</name>
</gene>
<evidence type="ECO:0000313" key="3">
    <source>
        <dbReference type="Proteomes" id="UP000321570"/>
    </source>
</evidence>
<dbReference type="EMBL" id="CABIJS010000333">
    <property type="protein sequence ID" value="VUZ49243.1"/>
    <property type="molecule type" value="Genomic_DNA"/>
</dbReference>
<keyword evidence="1" id="KW-0732">Signal</keyword>